<comment type="caution">
    <text evidence="1">The sequence shown here is derived from an EMBL/GenBank/DDBJ whole genome shotgun (WGS) entry which is preliminary data.</text>
</comment>
<dbReference type="PANTHER" id="PTHR12526">
    <property type="entry name" value="GLYCOSYLTRANSFERASE"/>
    <property type="match status" value="1"/>
</dbReference>
<dbReference type="Pfam" id="PF13692">
    <property type="entry name" value="Glyco_trans_1_4"/>
    <property type="match status" value="1"/>
</dbReference>
<gene>
    <name evidence="1" type="ORF">H6G06_26195</name>
</gene>
<accession>A0A927A240</accession>
<dbReference type="RefSeq" id="WP_190564990.1">
    <property type="nucleotide sequence ID" value="NZ_JACJQU010000034.1"/>
</dbReference>
<name>A0A927A240_9NOST</name>
<sequence length="390" mass="43682">MKISILVSDLSSAGAGRWGGGSVRSFLLAQALQRLKYQVEILGFVFGQEAAVIPQSEIMVSQFTGYNYPKFLISASQLLKKLDGDIIYAMRPKPTTFGLALLKKLKTNQPIILDIDDWELSWYGGEKWQYNFSFKQLYRDIIKPDGALRQPDHPFFLKKTEGMTQKANAITIHTKFLQDRFGGIYLPNGKDTELFNPHLYDPEESRVYYGLSGYRILMFPGAPRPYKGVEDVLTALELINEPDLKLVIVGGSPYDDYDAQLSKKWGNWIIKLPKYPSTEMPKIVAAAHIVVVPQRNTPAALAQFPLKLTDGMAMAKPILATAVGDIPEILGGNGYLVDPESPEQIAEKIKLIFQNLEAANERAVKARERCTEKYSINSMSNILESVITKL</sequence>
<dbReference type="CDD" id="cd03801">
    <property type="entry name" value="GT4_PimA-like"/>
    <property type="match status" value="1"/>
</dbReference>
<dbReference type="EMBL" id="JACJQU010000034">
    <property type="protein sequence ID" value="MBD2296872.1"/>
    <property type="molecule type" value="Genomic_DNA"/>
</dbReference>
<dbReference type="Gene3D" id="3.40.50.2000">
    <property type="entry name" value="Glycogen Phosphorylase B"/>
    <property type="match status" value="2"/>
</dbReference>
<reference evidence="2" key="1">
    <citation type="journal article" date="2020" name="ISME J.">
        <title>Comparative genomics reveals insights into cyanobacterial evolution and habitat adaptation.</title>
        <authorList>
            <person name="Chen M.Y."/>
            <person name="Teng W.K."/>
            <person name="Zhao L."/>
            <person name="Hu C.X."/>
            <person name="Zhou Y.K."/>
            <person name="Han B.P."/>
            <person name="Song L.R."/>
            <person name="Shu W.S."/>
        </authorList>
    </citation>
    <scope>NUCLEOTIDE SEQUENCE [LARGE SCALE GENOMIC DNA]</scope>
    <source>
        <strain evidence="2">FACHB-251</strain>
    </source>
</reference>
<proteinExistence type="predicted"/>
<evidence type="ECO:0000313" key="1">
    <source>
        <dbReference type="EMBL" id="MBD2296872.1"/>
    </source>
</evidence>
<dbReference type="Proteomes" id="UP000662185">
    <property type="component" value="Unassembled WGS sequence"/>
</dbReference>
<dbReference type="PANTHER" id="PTHR12526:SF630">
    <property type="entry name" value="GLYCOSYLTRANSFERASE"/>
    <property type="match status" value="1"/>
</dbReference>
<keyword evidence="2" id="KW-1185">Reference proteome</keyword>
<dbReference type="AlphaFoldDB" id="A0A927A240"/>
<evidence type="ECO:0000313" key="2">
    <source>
        <dbReference type="Proteomes" id="UP000662185"/>
    </source>
</evidence>
<protein>
    <submittedName>
        <fullName evidence="1">Glycosyltransferase family 4 protein</fullName>
    </submittedName>
</protein>
<dbReference type="SUPFAM" id="SSF53756">
    <property type="entry name" value="UDP-Glycosyltransferase/glycogen phosphorylase"/>
    <property type="match status" value="1"/>
</dbReference>
<organism evidence="1 2">
    <name type="scientific">Anabaena sphaerica FACHB-251</name>
    <dbReference type="NCBI Taxonomy" id="2692883"/>
    <lineage>
        <taxon>Bacteria</taxon>
        <taxon>Bacillati</taxon>
        <taxon>Cyanobacteriota</taxon>
        <taxon>Cyanophyceae</taxon>
        <taxon>Nostocales</taxon>
        <taxon>Nostocaceae</taxon>
        <taxon>Anabaena</taxon>
    </lineage>
</organism>